<keyword evidence="2" id="KW-1185">Reference proteome</keyword>
<gene>
    <name evidence="1" type="ORF">BSTOLATCC_MIC46428</name>
</gene>
<name>A0AAU9JR11_9CILI</name>
<evidence type="ECO:0000313" key="1">
    <source>
        <dbReference type="EMBL" id="CAG9328427.1"/>
    </source>
</evidence>
<dbReference type="AlphaFoldDB" id="A0AAU9JR11"/>
<proteinExistence type="predicted"/>
<protein>
    <submittedName>
        <fullName evidence="1">Uncharacterized protein</fullName>
    </submittedName>
</protein>
<dbReference type="Proteomes" id="UP001162131">
    <property type="component" value="Unassembled WGS sequence"/>
</dbReference>
<reference evidence="1" key="1">
    <citation type="submission" date="2021-09" db="EMBL/GenBank/DDBJ databases">
        <authorList>
            <consortium name="AG Swart"/>
            <person name="Singh M."/>
            <person name="Singh A."/>
            <person name="Seah K."/>
            <person name="Emmerich C."/>
        </authorList>
    </citation>
    <scope>NUCLEOTIDE SEQUENCE</scope>
    <source>
        <strain evidence="1">ATCC30299</strain>
    </source>
</reference>
<comment type="caution">
    <text evidence="1">The sequence shown here is derived from an EMBL/GenBank/DDBJ whole genome shotgun (WGS) entry which is preliminary data.</text>
</comment>
<sequence length="143" mass="16373">MSINCFIHNKSPSLPQKYILSSPPSQNFIFFYSPKTLSQNFSSQISWIHLQNLSQQNGQSEFSSKSYANLPSFYKDVPRTATSRLTDSFRISFSVRFLSSHEVHASHQYAWRGASFCKCEAIRKDTETKSSENPTARKLSYKA</sequence>
<organism evidence="1 2">
    <name type="scientific">Blepharisma stoltei</name>
    <dbReference type="NCBI Taxonomy" id="1481888"/>
    <lineage>
        <taxon>Eukaryota</taxon>
        <taxon>Sar</taxon>
        <taxon>Alveolata</taxon>
        <taxon>Ciliophora</taxon>
        <taxon>Postciliodesmatophora</taxon>
        <taxon>Heterotrichea</taxon>
        <taxon>Heterotrichida</taxon>
        <taxon>Blepharismidae</taxon>
        <taxon>Blepharisma</taxon>
    </lineage>
</organism>
<dbReference type="EMBL" id="CAJZBQ010000046">
    <property type="protein sequence ID" value="CAG9328427.1"/>
    <property type="molecule type" value="Genomic_DNA"/>
</dbReference>
<accession>A0AAU9JR11</accession>
<evidence type="ECO:0000313" key="2">
    <source>
        <dbReference type="Proteomes" id="UP001162131"/>
    </source>
</evidence>